<dbReference type="RefSeq" id="WP_184536626.1">
    <property type="nucleotide sequence ID" value="NZ_JACHJW010000001.1"/>
</dbReference>
<evidence type="ECO:0000256" key="1">
    <source>
        <dbReference type="SAM" id="SignalP"/>
    </source>
</evidence>
<protein>
    <recommendedName>
        <fullName evidence="4">Alpha amylase inhibitor</fullName>
    </recommendedName>
</protein>
<dbReference type="Proteomes" id="UP000578819">
    <property type="component" value="Unassembled WGS sequence"/>
</dbReference>
<keyword evidence="1" id="KW-0732">Signal</keyword>
<gene>
    <name evidence="2" type="ORF">FHR38_004663</name>
</gene>
<feature type="chain" id="PRO_5038928549" description="Alpha amylase inhibitor" evidence="1">
    <location>
        <begin position="27"/>
        <end position="80"/>
    </location>
</feature>
<keyword evidence="3" id="KW-1185">Reference proteome</keyword>
<evidence type="ECO:0000313" key="3">
    <source>
        <dbReference type="Proteomes" id="UP000578819"/>
    </source>
</evidence>
<feature type="signal peptide" evidence="1">
    <location>
        <begin position="1"/>
        <end position="26"/>
    </location>
</feature>
<organism evidence="2 3">
    <name type="scientific">Micromonospora polyrhachis</name>
    <dbReference type="NCBI Taxonomy" id="1282883"/>
    <lineage>
        <taxon>Bacteria</taxon>
        <taxon>Bacillati</taxon>
        <taxon>Actinomycetota</taxon>
        <taxon>Actinomycetes</taxon>
        <taxon>Micromonosporales</taxon>
        <taxon>Micromonosporaceae</taxon>
        <taxon>Micromonospora</taxon>
    </lineage>
</organism>
<evidence type="ECO:0000313" key="2">
    <source>
        <dbReference type="EMBL" id="MBB4960930.1"/>
    </source>
</evidence>
<evidence type="ECO:0008006" key="4">
    <source>
        <dbReference type="Google" id="ProtNLM"/>
    </source>
</evidence>
<reference evidence="2 3" key="1">
    <citation type="submission" date="2020-08" db="EMBL/GenBank/DDBJ databases">
        <title>Sequencing the genomes of 1000 actinobacteria strains.</title>
        <authorList>
            <person name="Klenk H.-P."/>
        </authorList>
    </citation>
    <scope>NUCLEOTIDE SEQUENCE [LARGE SCALE GENOMIC DNA]</scope>
    <source>
        <strain evidence="2 3">DSM 45886</strain>
    </source>
</reference>
<accession>A0A7W7SWG5</accession>
<sequence>MRTTIIRVITAAALGAAVLSGTAVLAEPQSGASHTAWPPDWHVWGSFATSEECRAAAPAIAAEEGWQAYTCSGRTLVYTY</sequence>
<proteinExistence type="predicted"/>
<comment type="caution">
    <text evidence="2">The sequence shown here is derived from an EMBL/GenBank/DDBJ whole genome shotgun (WGS) entry which is preliminary data.</text>
</comment>
<dbReference type="EMBL" id="JACHJW010000001">
    <property type="protein sequence ID" value="MBB4960930.1"/>
    <property type="molecule type" value="Genomic_DNA"/>
</dbReference>
<name>A0A7W7SWG5_9ACTN</name>
<dbReference type="AlphaFoldDB" id="A0A7W7SWG5"/>